<dbReference type="eggNOG" id="COG0583">
    <property type="taxonomic scope" value="Bacteria"/>
</dbReference>
<dbReference type="EMBL" id="CP006644">
    <property type="protein sequence ID" value="AHE53261.1"/>
    <property type="molecule type" value="Genomic_DNA"/>
</dbReference>
<dbReference type="PANTHER" id="PTHR30537:SF1">
    <property type="entry name" value="HTH-TYPE TRANSCRIPTIONAL REGULATOR PGRR"/>
    <property type="match status" value="1"/>
</dbReference>
<dbReference type="AlphaFoldDB" id="W0A825"/>
<keyword evidence="3" id="KW-0238">DNA-binding</keyword>
<dbReference type="PATRIC" id="fig|1123269.5.peg.1495"/>
<evidence type="ECO:0000313" key="6">
    <source>
        <dbReference type="EMBL" id="AHE53261.1"/>
    </source>
</evidence>
<dbReference type="PROSITE" id="PS50931">
    <property type="entry name" value="HTH_LYSR"/>
    <property type="match status" value="1"/>
</dbReference>
<dbReference type="HOGENOM" id="CLU_039613_16_1_5"/>
<accession>W0A825</accession>
<evidence type="ECO:0000259" key="5">
    <source>
        <dbReference type="PROSITE" id="PS50931"/>
    </source>
</evidence>
<evidence type="ECO:0000256" key="2">
    <source>
        <dbReference type="ARBA" id="ARBA00023015"/>
    </source>
</evidence>
<dbReference type="STRING" id="1123269.NX02_07680"/>
<reference evidence="6 7" key="1">
    <citation type="submission" date="2013-07" db="EMBL/GenBank/DDBJ databases">
        <title>Completed genome of Sphingomonas sanxanigenens NX02.</title>
        <authorList>
            <person name="Ma T."/>
            <person name="Huang H."/>
            <person name="Wu M."/>
            <person name="Li X."/>
            <person name="Li G."/>
        </authorList>
    </citation>
    <scope>NUCLEOTIDE SEQUENCE [LARGE SCALE GENOMIC DNA]</scope>
    <source>
        <strain evidence="6 7">NX02</strain>
    </source>
</reference>
<dbReference type="KEGG" id="ssan:NX02_07680"/>
<name>W0A825_9SPHN</name>
<dbReference type="Gene3D" id="1.10.10.10">
    <property type="entry name" value="Winged helix-like DNA-binding domain superfamily/Winged helix DNA-binding domain"/>
    <property type="match status" value="1"/>
</dbReference>
<dbReference type="PANTHER" id="PTHR30537">
    <property type="entry name" value="HTH-TYPE TRANSCRIPTIONAL REGULATOR"/>
    <property type="match status" value="1"/>
</dbReference>
<dbReference type="InterPro" id="IPR000847">
    <property type="entry name" value="LysR_HTH_N"/>
</dbReference>
<dbReference type="Proteomes" id="UP000018851">
    <property type="component" value="Chromosome"/>
</dbReference>
<dbReference type="FunFam" id="1.10.10.10:FF:000001">
    <property type="entry name" value="LysR family transcriptional regulator"/>
    <property type="match status" value="1"/>
</dbReference>
<organism evidence="6 7">
    <name type="scientific">Sphingomonas sanxanigenens DSM 19645 = NX02</name>
    <dbReference type="NCBI Taxonomy" id="1123269"/>
    <lineage>
        <taxon>Bacteria</taxon>
        <taxon>Pseudomonadati</taxon>
        <taxon>Pseudomonadota</taxon>
        <taxon>Alphaproteobacteria</taxon>
        <taxon>Sphingomonadales</taxon>
        <taxon>Sphingomonadaceae</taxon>
        <taxon>Sphingomonas</taxon>
    </lineage>
</organism>
<dbReference type="InterPro" id="IPR058163">
    <property type="entry name" value="LysR-type_TF_proteobact-type"/>
</dbReference>
<dbReference type="OrthoDB" id="9813056at2"/>
<dbReference type="SUPFAM" id="SSF53850">
    <property type="entry name" value="Periplasmic binding protein-like II"/>
    <property type="match status" value="1"/>
</dbReference>
<dbReference type="Pfam" id="PF03466">
    <property type="entry name" value="LysR_substrate"/>
    <property type="match status" value="1"/>
</dbReference>
<comment type="similarity">
    <text evidence="1">Belongs to the LysR transcriptional regulatory family.</text>
</comment>
<dbReference type="GO" id="GO:0043565">
    <property type="term" value="F:sequence-specific DNA binding"/>
    <property type="evidence" value="ECO:0007669"/>
    <property type="project" value="TreeGrafter"/>
</dbReference>
<dbReference type="InterPro" id="IPR005119">
    <property type="entry name" value="LysR_subst-bd"/>
</dbReference>
<feature type="domain" description="HTH lysR-type" evidence="5">
    <location>
        <begin position="4"/>
        <end position="61"/>
    </location>
</feature>
<evidence type="ECO:0000256" key="1">
    <source>
        <dbReference type="ARBA" id="ARBA00009437"/>
    </source>
</evidence>
<dbReference type="InterPro" id="IPR036390">
    <property type="entry name" value="WH_DNA-bd_sf"/>
</dbReference>
<dbReference type="Gene3D" id="3.40.190.290">
    <property type="match status" value="1"/>
</dbReference>
<keyword evidence="4" id="KW-0804">Transcription</keyword>
<protein>
    <recommendedName>
        <fullName evidence="5">HTH lysR-type domain-containing protein</fullName>
    </recommendedName>
</protein>
<evidence type="ECO:0000256" key="4">
    <source>
        <dbReference type="ARBA" id="ARBA00023163"/>
    </source>
</evidence>
<gene>
    <name evidence="6" type="ORF">NX02_07680</name>
</gene>
<proteinExistence type="inferred from homology"/>
<dbReference type="GO" id="GO:0006351">
    <property type="term" value="P:DNA-templated transcription"/>
    <property type="evidence" value="ECO:0007669"/>
    <property type="project" value="TreeGrafter"/>
</dbReference>
<keyword evidence="7" id="KW-1185">Reference proteome</keyword>
<dbReference type="GO" id="GO:0003700">
    <property type="term" value="F:DNA-binding transcription factor activity"/>
    <property type="evidence" value="ECO:0007669"/>
    <property type="project" value="InterPro"/>
</dbReference>
<dbReference type="Pfam" id="PF00126">
    <property type="entry name" value="HTH_1"/>
    <property type="match status" value="1"/>
</dbReference>
<dbReference type="InterPro" id="IPR036388">
    <property type="entry name" value="WH-like_DNA-bd_sf"/>
</dbReference>
<keyword evidence="2" id="KW-0805">Transcription regulation</keyword>
<dbReference type="RefSeq" id="WP_025291526.1">
    <property type="nucleotide sequence ID" value="NZ_CP006644.1"/>
</dbReference>
<evidence type="ECO:0000256" key="3">
    <source>
        <dbReference type="ARBA" id="ARBA00023125"/>
    </source>
</evidence>
<dbReference type="PRINTS" id="PR00039">
    <property type="entry name" value="HTHLYSR"/>
</dbReference>
<sequence>MNDVSLSDLNAFAAVAQQRSFRRAADALGVSRSALSHSVRALETRLGARLLHRTTRSVAPTEAGEALLARLVPALRDLDEMLDAVGQSDAELTSTLRINANEGGAGWLLQHVVPAFLLRHPRASIDLVTEGRLVDIIADGFDAGVRLREAVPQDMIAVPFTGAIRFLPVAAPAYVAAHGRPQTPEDLRRHRCIRQRLPSGKPYRWEFAKASDEVTVEVPGSISLDHSRLMVDAAVLGLGIAFVPEPYAADALADGRLVVLLEDWCPPLEGLCLYYAGNRHVPAVLRAFIDVLRGLAG</sequence>
<evidence type="ECO:0000313" key="7">
    <source>
        <dbReference type="Proteomes" id="UP000018851"/>
    </source>
</evidence>
<dbReference type="SUPFAM" id="SSF46785">
    <property type="entry name" value="Winged helix' DNA-binding domain"/>
    <property type="match status" value="1"/>
</dbReference>